<dbReference type="AlphaFoldDB" id="F9UJB9"/>
<keyword evidence="2" id="KW-1185">Reference proteome</keyword>
<dbReference type="RefSeq" id="WP_006608386.1">
    <property type="nucleotide sequence ID" value="NZ_AFXA01000005.1"/>
</dbReference>
<sequence>MEQSKKQKYFLSYSHEEKNKPKIEKIQEVMKEWGKAINLSEREDKSKFTDETIWNYLHKRIADSSLTILFYSFDLHSFNREKIEYVKDNFLASGWIYNEISASLRDWKNNRRNSLVCVIDEKLENMLFNSDKIKTNDLPEILKENNEYIVFAKYSEFVNNNYYLINSIYKANFLNAREHLMKEGKVKYNLHLSKK</sequence>
<comment type="caution">
    <text evidence="1">The sequence shown here is derived from an EMBL/GenBank/DDBJ whole genome shotgun (WGS) entry which is preliminary data.</text>
</comment>
<evidence type="ECO:0000313" key="2">
    <source>
        <dbReference type="Proteomes" id="UP000004978"/>
    </source>
</evidence>
<dbReference type="STRING" id="1037410.MCSF7_02888"/>
<reference evidence="1 2" key="1">
    <citation type="journal article" date="2013" name="Genome Announc.">
        <title>Genome Sequence of Mycoplasma columbinum Strain SF7.</title>
        <authorList>
            <person name="Guo Z."/>
            <person name="Xu X."/>
            <person name="Zheng Q."/>
            <person name="Li T."/>
            <person name="Kuang S."/>
            <person name="Zhang Z."/>
            <person name="Chen Y."/>
            <person name="Lu X."/>
            <person name="Zhou R."/>
            <person name="Bi D."/>
            <person name="Jin H."/>
        </authorList>
    </citation>
    <scope>NUCLEOTIDE SEQUENCE [LARGE SCALE GENOMIC DNA]</scope>
    <source>
        <strain evidence="1 2">SF7</strain>
    </source>
</reference>
<accession>F9UJB9</accession>
<dbReference type="EMBL" id="AFXA01000005">
    <property type="protein sequence ID" value="EGV00462.1"/>
    <property type="molecule type" value="Genomic_DNA"/>
</dbReference>
<evidence type="ECO:0008006" key="3">
    <source>
        <dbReference type="Google" id="ProtNLM"/>
    </source>
</evidence>
<organism evidence="1 2">
    <name type="scientific">Mycoplasmopsis columbina SF7</name>
    <dbReference type="NCBI Taxonomy" id="1037410"/>
    <lineage>
        <taxon>Bacteria</taxon>
        <taxon>Bacillati</taxon>
        <taxon>Mycoplasmatota</taxon>
        <taxon>Mycoplasmoidales</taxon>
        <taxon>Metamycoplasmataceae</taxon>
        <taxon>Mycoplasmopsis</taxon>
    </lineage>
</organism>
<protein>
    <recommendedName>
        <fullName evidence="3">TIR domain-containing protein</fullName>
    </recommendedName>
</protein>
<proteinExistence type="predicted"/>
<dbReference type="Proteomes" id="UP000004978">
    <property type="component" value="Unassembled WGS sequence"/>
</dbReference>
<name>F9UJB9_9BACT</name>
<dbReference type="eggNOG" id="ENOG5032GB1">
    <property type="taxonomic scope" value="Bacteria"/>
</dbReference>
<evidence type="ECO:0000313" key="1">
    <source>
        <dbReference type="EMBL" id="EGV00462.1"/>
    </source>
</evidence>
<gene>
    <name evidence="1" type="ORF">MCSF7_02888</name>
</gene>